<organism evidence="5 6">
    <name type="scientific">Lichtheimia ornata</name>
    <dbReference type="NCBI Taxonomy" id="688661"/>
    <lineage>
        <taxon>Eukaryota</taxon>
        <taxon>Fungi</taxon>
        <taxon>Fungi incertae sedis</taxon>
        <taxon>Mucoromycota</taxon>
        <taxon>Mucoromycotina</taxon>
        <taxon>Mucoromycetes</taxon>
        <taxon>Mucorales</taxon>
        <taxon>Lichtheimiaceae</taxon>
        <taxon>Lichtheimia</taxon>
    </lineage>
</organism>
<keyword evidence="6" id="KW-1185">Reference proteome</keyword>
<reference evidence="5 6" key="1">
    <citation type="submission" date="2023-03" db="EMBL/GenBank/DDBJ databases">
        <title>Genome sequence of Lichtheimia ornata CBS 291.66.</title>
        <authorList>
            <person name="Mohabir J.T."/>
            <person name="Shea T.P."/>
            <person name="Kurbessoian T."/>
            <person name="Berby B."/>
            <person name="Fontaine J."/>
            <person name="Livny J."/>
            <person name="Gnirke A."/>
            <person name="Stajich J.E."/>
            <person name="Cuomo C.A."/>
        </authorList>
    </citation>
    <scope>NUCLEOTIDE SEQUENCE [LARGE SCALE GENOMIC DNA]</scope>
    <source>
        <strain evidence="5">CBS 291.66</strain>
    </source>
</reference>
<protein>
    <recommendedName>
        <fullName evidence="7">Peroxisomal biogenesis factor 11</fullName>
    </recommendedName>
</protein>
<dbReference type="Pfam" id="PF05648">
    <property type="entry name" value="PEX11"/>
    <property type="match status" value="1"/>
</dbReference>
<sequence length="225" mass="25517">MSVDTFNRFLATTTGREKACRLVQYFARFYAFYLFRSGAPKEAIQRWNDLKSHIGNARKFFRLFKQVEFATTAVKSMSIQDEVVRATSVLKQVGMFFYYGTEALNLANAIKFYKFSNIKDIQRLGFKCWLFALTMSIITSIHKLRGLHVREAMLNKNEKAPEADAKALVKEKKGLHKQLLQDVVDAIIPVAGLNIIGFDEGIVGLAGMTTSWLAVTSQWQKVASK</sequence>
<dbReference type="RefSeq" id="XP_058346048.1">
    <property type="nucleotide sequence ID" value="XM_058482959.1"/>
</dbReference>
<proteinExistence type="predicted"/>
<dbReference type="GO" id="GO:0005778">
    <property type="term" value="C:peroxisomal membrane"/>
    <property type="evidence" value="ECO:0007669"/>
    <property type="project" value="UniProtKB-SubCell"/>
</dbReference>
<dbReference type="PANTHER" id="PTHR12652">
    <property type="entry name" value="PEROXISOMAL BIOGENESIS FACTOR 11"/>
    <property type="match status" value="1"/>
</dbReference>
<evidence type="ECO:0008006" key="7">
    <source>
        <dbReference type="Google" id="ProtNLM"/>
    </source>
</evidence>
<dbReference type="GO" id="GO:0016559">
    <property type="term" value="P:peroxisome fission"/>
    <property type="evidence" value="ECO:0007669"/>
    <property type="project" value="InterPro"/>
</dbReference>
<gene>
    <name evidence="5" type="ORF">O0I10_002882</name>
</gene>
<evidence type="ECO:0000313" key="6">
    <source>
        <dbReference type="Proteomes" id="UP001234581"/>
    </source>
</evidence>
<evidence type="ECO:0000256" key="3">
    <source>
        <dbReference type="ARBA" id="ARBA00023140"/>
    </source>
</evidence>
<evidence type="ECO:0000256" key="2">
    <source>
        <dbReference type="ARBA" id="ARBA00023136"/>
    </source>
</evidence>
<keyword evidence="2" id="KW-0472">Membrane</keyword>
<evidence type="ECO:0000256" key="1">
    <source>
        <dbReference type="ARBA" id="ARBA00022593"/>
    </source>
</evidence>
<dbReference type="AlphaFoldDB" id="A0AAD7V912"/>
<comment type="subcellular location">
    <subcellularLocation>
        <location evidence="4">Peroxisome membrane</location>
    </subcellularLocation>
</comment>
<dbReference type="EMBL" id="JARTCD010000009">
    <property type="protein sequence ID" value="KAJ8661135.1"/>
    <property type="molecule type" value="Genomic_DNA"/>
</dbReference>
<keyword evidence="3" id="KW-0576">Peroxisome</keyword>
<name>A0AAD7V912_9FUNG</name>
<evidence type="ECO:0000313" key="5">
    <source>
        <dbReference type="EMBL" id="KAJ8661135.1"/>
    </source>
</evidence>
<accession>A0AAD7V912</accession>
<dbReference type="PANTHER" id="PTHR12652:SF50">
    <property type="entry name" value="PEROXIN 11"/>
    <property type="match status" value="1"/>
</dbReference>
<dbReference type="InterPro" id="IPR008733">
    <property type="entry name" value="PEX11"/>
</dbReference>
<dbReference type="Proteomes" id="UP001234581">
    <property type="component" value="Unassembled WGS sequence"/>
</dbReference>
<dbReference type="GeneID" id="83210296"/>
<evidence type="ECO:0000256" key="4">
    <source>
        <dbReference type="ARBA" id="ARBA00046271"/>
    </source>
</evidence>
<keyword evidence="1" id="KW-0962">Peroxisome biogenesis</keyword>
<comment type="caution">
    <text evidence="5">The sequence shown here is derived from an EMBL/GenBank/DDBJ whole genome shotgun (WGS) entry which is preliminary data.</text>
</comment>